<feature type="transmembrane region" description="Helical" evidence="2">
    <location>
        <begin position="127"/>
        <end position="147"/>
    </location>
</feature>
<evidence type="ECO:0000256" key="2">
    <source>
        <dbReference type="SAM" id="Phobius"/>
    </source>
</evidence>
<proteinExistence type="predicted"/>
<name>A0A8E2DIW5_9APHY</name>
<evidence type="ECO:0008006" key="5">
    <source>
        <dbReference type="Google" id="ProtNLM"/>
    </source>
</evidence>
<gene>
    <name evidence="3" type="ORF">OBBRIDRAFT_844760</name>
</gene>
<dbReference type="AlphaFoldDB" id="A0A8E2DIW5"/>
<dbReference type="EMBL" id="KV722446">
    <property type="protein sequence ID" value="OCH88677.1"/>
    <property type="molecule type" value="Genomic_DNA"/>
</dbReference>
<evidence type="ECO:0000313" key="3">
    <source>
        <dbReference type="EMBL" id="OCH88677.1"/>
    </source>
</evidence>
<dbReference type="OrthoDB" id="3358294at2759"/>
<keyword evidence="4" id="KW-1185">Reference proteome</keyword>
<evidence type="ECO:0000256" key="1">
    <source>
        <dbReference type="SAM" id="MobiDB-lite"/>
    </source>
</evidence>
<accession>A0A8E2DIW5</accession>
<feature type="region of interest" description="Disordered" evidence="1">
    <location>
        <begin position="56"/>
        <end position="113"/>
    </location>
</feature>
<evidence type="ECO:0000313" key="4">
    <source>
        <dbReference type="Proteomes" id="UP000250043"/>
    </source>
</evidence>
<keyword evidence="2" id="KW-1133">Transmembrane helix</keyword>
<organism evidence="3 4">
    <name type="scientific">Obba rivulosa</name>
    <dbReference type="NCBI Taxonomy" id="1052685"/>
    <lineage>
        <taxon>Eukaryota</taxon>
        <taxon>Fungi</taxon>
        <taxon>Dikarya</taxon>
        <taxon>Basidiomycota</taxon>
        <taxon>Agaricomycotina</taxon>
        <taxon>Agaricomycetes</taxon>
        <taxon>Polyporales</taxon>
        <taxon>Gelatoporiaceae</taxon>
        <taxon>Obba</taxon>
    </lineage>
</organism>
<reference evidence="3 4" key="1">
    <citation type="submission" date="2016-07" db="EMBL/GenBank/DDBJ databases">
        <title>Draft genome of the white-rot fungus Obba rivulosa 3A-2.</title>
        <authorList>
            <consortium name="DOE Joint Genome Institute"/>
            <person name="Miettinen O."/>
            <person name="Riley R."/>
            <person name="Acob R."/>
            <person name="Barry K."/>
            <person name="Cullen D."/>
            <person name="De Vries R."/>
            <person name="Hainaut M."/>
            <person name="Hatakka A."/>
            <person name="Henrissat B."/>
            <person name="Hilden K."/>
            <person name="Kuo R."/>
            <person name="Labutti K."/>
            <person name="Lipzen A."/>
            <person name="Makela M.R."/>
            <person name="Sandor L."/>
            <person name="Spatafora J.W."/>
            <person name="Grigoriev I.V."/>
            <person name="Hibbett D.S."/>
        </authorList>
    </citation>
    <scope>NUCLEOTIDE SEQUENCE [LARGE SCALE GENOMIC DNA]</scope>
    <source>
        <strain evidence="3 4">3A-2</strain>
    </source>
</reference>
<feature type="compositionally biased region" description="Basic and acidic residues" evidence="1">
    <location>
        <begin position="88"/>
        <end position="102"/>
    </location>
</feature>
<keyword evidence="2" id="KW-0812">Transmembrane</keyword>
<protein>
    <recommendedName>
        <fullName evidence="5">Transmembrane protein</fullName>
    </recommendedName>
</protein>
<feature type="transmembrane region" description="Helical" evidence="2">
    <location>
        <begin position="184"/>
        <end position="205"/>
    </location>
</feature>
<dbReference type="Proteomes" id="UP000250043">
    <property type="component" value="Unassembled WGS sequence"/>
</dbReference>
<keyword evidence="2" id="KW-0472">Membrane</keyword>
<sequence>MSSQTTFTTPTSSFRSLLGSWRRAAPLQTDVEAQTVSGVHASYDIELAAPPVALARTPRAPSPTEEGTDPLDDFFGVTRGRASAPRAGTRDSRHDTVREPTHQDPPPYAAEPPAYTRKAEFPTLAMYLFKFGFLFPLFWIAGSLILLSPPREPEDWETTKTEAERKELMEIMRRSEVKWAKRCLFASCLFALIVLVIVLTAALVMRS</sequence>